<dbReference type="FunFam" id="3.40.50.720:FF:000084">
    <property type="entry name" value="Short-chain dehydrogenase reductase"/>
    <property type="match status" value="1"/>
</dbReference>
<dbReference type="InterPro" id="IPR036291">
    <property type="entry name" value="NAD(P)-bd_dom_sf"/>
</dbReference>
<gene>
    <name evidence="3" type="ORF">EFK50_14255</name>
</gene>
<dbReference type="PANTHER" id="PTHR43943">
    <property type="entry name" value="DEHYDROGENASE/REDUCTASE (SDR FAMILY) MEMBER 4"/>
    <property type="match status" value="1"/>
</dbReference>
<reference evidence="3 4" key="1">
    <citation type="submission" date="2018-11" db="EMBL/GenBank/DDBJ databases">
        <authorList>
            <person name="Li F."/>
        </authorList>
    </citation>
    <scope>NUCLEOTIDE SEQUENCE [LARGE SCALE GENOMIC DNA]</scope>
    <source>
        <strain evidence="3 4">Gsoil 097</strain>
    </source>
</reference>
<keyword evidence="4" id="KW-1185">Reference proteome</keyword>
<dbReference type="GO" id="GO:0016491">
    <property type="term" value="F:oxidoreductase activity"/>
    <property type="evidence" value="ECO:0007669"/>
    <property type="project" value="UniProtKB-KW"/>
</dbReference>
<proteinExistence type="inferred from homology"/>
<dbReference type="RefSeq" id="WP_123228183.1">
    <property type="nucleotide sequence ID" value="NZ_RJSE01000007.1"/>
</dbReference>
<evidence type="ECO:0000256" key="1">
    <source>
        <dbReference type="ARBA" id="ARBA00006484"/>
    </source>
</evidence>
<comment type="similarity">
    <text evidence="1">Belongs to the short-chain dehydrogenases/reductases (SDR) family.</text>
</comment>
<dbReference type="Gene3D" id="3.40.50.720">
    <property type="entry name" value="NAD(P)-binding Rossmann-like Domain"/>
    <property type="match status" value="1"/>
</dbReference>
<dbReference type="SUPFAM" id="SSF51735">
    <property type="entry name" value="NAD(P)-binding Rossmann-fold domains"/>
    <property type="match status" value="1"/>
</dbReference>
<comment type="caution">
    <text evidence="3">The sequence shown here is derived from an EMBL/GenBank/DDBJ whole genome shotgun (WGS) entry which is preliminary data.</text>
</comment>
<dbReference type="AlphaFoldDB" id="A0A3N0CHY2"/>
<dbReference type="Pfam" id="PF13561">
    <property type="entry name" value="adh_short_C2"/>
    <property type="match status" value="1"/>
</dbReference>
<dbReference type="InterPro" id="IPR002347">
    <property type="entry name" value="SDR_fam"/>
</dbReference>
<dbReference type="OrthoDB" id="9789398at2"/>
<name>A0A3N0CHY2_9ACTN</name>
<keyword evidence="2" id="KW-0560">Oxidoreductase</keyword>
<dbReference type="PROSITE" id="PS00061">
    <property type="entry name" value="ADH_SHORT"/>
    <property type="match status" value="1"/>
</dbReference>
<evidence type="ECO:0000313" key="3">
    <source>
        <dbReference type="EMBL" id="RNL62891.1"/>
    </source>
</evidence>
<dbReference type="PANTHER" id="PTHR43943:SF2">
    <property type="entry name" value="DEHYDROGENASE_REDUCTASE 4"/>
    <property type="match status" value="1"/>
</dbReference>
<dbReference type="InterPro" id="IPR020904">
    <property type="entry name" value="Sc_DH/Rdtase_CS"/>
</dbReference>
<evidence type="ECO:0000256" key="2">
    <source>
        <dbReference type="ARBA" id="ARBA00023002"/>
    </source>
</evidence>
<organism evidence="3 4">
    <name type="scientific">Nocardioides marmoriginsengisoli</name>
    <dbReference type="NCBI Taxonomy" id="661483"/>
    <lineage>
        <taxon>Bacteria</taxon>
        <taxon>Bacillati</taxon>
        <taxon>Actinomycetota</taxon>
        <taxon>Actinomycetes</taxon>
        <taxon>Propionibacteriales</taxon>
        <taxon>Nocardioidaceae</taxon>
        <taxon>Nocardioides</taxon>
    </lineage>
</organism>
<dbReference type="NCBIfam" id="NF005559">
    <property type="entry name" value="PRK07231.1"/>
    <property type="match status" value="1"/>
</dbReference>
<dbReference type="PRINTS" id="PR00081">
    <property type="entry name" value="GDHRDH"/>
</dbReference>
<evidence type="ECO:0000313" key="4">
    <source>
        <dbReference type="Proteomes" id="UP000267128"/>
    </source>
</evidence>
<dbReference type="CDD" id="cd05233">
    <property type="entry name" value="SDR_c"/>
    <property type="match status" value="1"/>
</dbReference>
<accession>A0A3N0CHY2</accession>
<dbReference type="Proteomes" id="UP000267128">
    <property type="component" value="Unassembled WGS sequence"/>
</dbReference>
<dbReference type="EMBL" id="RJSE01000007">
    <property type="protein sequence ID" value="RNL62891.1"/>
    <property type="molecule type" value="Genomic_DNA"/>
</dbReference>
<protein>
    <submittedName>
        <fullName evidence="3">SDR family oxidoreductase</fullName>
    </submittedName>
</protein>
<dbReference type="PRINTS" id="PR00080">
    <property type="entry name" value="SDRFAMILY"/>
</dbReference>
<sequence>MNISADDFKGRTAIVTGGSRGIGRAITWELASRGADVLVVSRKQATLDALTAEAAEAGLPGRLEGFAANVGDPDAAVAAAARAMDSFGSIDFLVNNAATNPYYGDLVDLDHARAAKIVQVNQFGLVAWVSAAWKAWMSDHDGSVVNVSSVGGYGVDRGIGYYNATKAAVIHLTRQLSVELAPHVRVNSVAPGVVRTEMSRALWEGREAELEAAIPLQRFGEPEDIADAVMFMLGSGSQWLTGQTLVVDGGAANAPKMVPALVDREPNSG</sequence>